<organism evidence="1">
    <name type="scientific">Arundo donax</name>
    <name type="common">Giant reed</name>
    <name type="synonym">Donax arundinaceus</name>
    <dbReference type="NCBI Taxonomy" id="35708"/>
    <lineage>
        <taxon>Eukaryota</taxon>
        <taxon>Viridiplantae</taxon>
        <taxon>Streptophyta</taxon>
        <taxon>Embryophyta</taxon>
        <taxon>Tracheophyta</taxon>
        <taxon>Spermatophyta</taxon>
        <taxon>Magnoliopsida</taxon>
        <taxon>Liliopsida</taxon>
        <taxon>Poales</taxon>
        <taxon>Poaceae</taxon>
        <taxon>PACMAD clade</taxon>
        <taxon>Arundinoideae</taxon>
        <taxon>Arundineae</taxon>
        <taxon>Arundo</taxon>
    </lineage>
</organism>
<dbReference type="EMBL" id="GBRH01196879">
    <property type="protein sequence ID" value="JAE01017.1"/>
    <property type="molecule type" value="Transcribed_RNA"/>
</dbReference>
<name>A0A0A9ELN7_ARUDO</name>
<accession>A0A0A9ELN7</accession>
<dbReference type="AlphaFoldDB" id="A0A0A9ELN7"/>
<proteinExistence type="predicted"/>
<protein>
    <submittedName>
        <fullName evidence="1">Pco108605</fullName>
    </submittedName>
</protein>
<evidence type="ECO:0000313" key="1">
    <source>
        <dbReference type="EMBL" id="JAE01017.1"/>
    </source>
</evidence>
<reference evidence="1" key="2">
    <citation type="journal article" date="2015" name="Data Brief">
        <title>Shoot transcriptome of the giant reed, Arundo donax.</title>
        <authorList>
            <person name="Barrero R.A."/>
            <person name="Guerrero F.D."/>
            <person name="Moolhuijzen P."/>
            <person name="Goolsby J.A."/>
            <person name="Tidwell J."/>
            <person name="Bellgard S.E."/>
            <person name="Bellgard M.I."/>
        </authorList>
    </citation>
    <scope>NUCLEOTIDE SEQUENCE</scope>
    <source>
        <tissue evidence="1">Shoot tissue taken approximately 20 cm above the soil surface</tissue>
    </source>
</reference>
<sequence>MVMWRSYPAPVPRLISPAAGRSRRIGCGSRERRD</sequence>
<reference evidence="1" key="1">
    <citation type="submission" date="2014-09" db="EMBL/GenBank/DDBJ databases">
        <authorList>
            <person name="Magalhaes I.L.F."/>
            <person name="Oliveira U."/>
            <person name="Santos F.R."/>
            <person name="Vidigal T.H.D.A."/>
            <person name="Brescovit A.D."/>
            <person name="Santos A.J."/>
        </authorList>
    </citation>
    <scope>NUCLEOTIDE SEQUENCE</scope>
    <source>
        <tissue evidence="1">Shoot tissue taken approximately 20 cm above the soil surface</tissue>
    </source>
</reference>